<dbReference type="Proteomes" id="UP000612680">
    <property type="component" value="Chromosome"/>
</dbReference>
<evidence type="ECO:0000313" key="4">
    <source>
        <dbReference type="Proteomes" id="UP000612680"/>
    </source>
</evidence>
<name>A0ABX7I4E7_9BACT</name>
<evidence type="ECO:0000313" key="3">
    <source>
        <dbReference type="EMBL" id="QRR00583.1"/>
    </source>
</evidence>
<organism evidence="3 4">
    <name type="scientific">Dyadobacter sandarakinus</name>
    <dbReference type="NCBI Taxonomy" id="2747268"/>
    <lineage>
        <taxon>Bacteria</taxon>
        <taxon>Pseudomonadati</taxon>
        <taxon>Bacteroidota</taxon>
        <taxon>Cytophagia</taxon>
        <taxon>Cytophagales</taxon>
        <taxon>Spirosomataceae</taxon>
        <taxon>Dyadobacter</taxon>
    </lineage>
</organism>
<dbReference type="RefSeq" id="WP_204661786.1">
    <property type="nucleotide sequence ID" value="NZ_CP056775.1"/>
</dbReference>
<gene>
    <name evidence="3" type="ORF">HWI92_06515</name>
</gene>
<evidence type="ECO:0000256" key="1">
    <source>
        <dbReference type="SAM" id="SignalP"/>
    </source>
</evidence>
<keyword evidence="1" id="KW-0732">Signal</keyword>
<dbReference type="Gene3D" id="2.40.160.100">
    <property type="match status" value="1"/>
</dbReference>
<dbReference type="EMBL" id="CP056775">
    <property type="protein sequence ID" value="QRR00583.1"/>
    <property type="molecule type" value="Genomic_DNA"/>
</dbReference>
<feature type="signal peptide" evidence="1">
    <location>
        <begin position="1"/>
        <end position="23"/>
    </location>
</feature>
<sequence>MKRYFYLLWAGLVAVASGVPASAQFSLSAQLRTRTELLYGQGSPLSRNEKVAFFTSQRTRLHAGYKAERLQLFATLQDVRVWGQDASTNNRITSPALNGLMLHEAWAEIGLLDTAKIRTGQMLTLKIGRQELLYDDSRVLGNLDWLQQARRHDAAVLKYTGRDFTMHLGAAYNQNRELRSGTLYDGVPAGYPAGSNGIGTMYKSLQFLYLARRIRHGTLSFLTVKDDFQRYGRDSTGNKFLHAGTWKRITLGPYLQTSFGQHWNLTANAFYQTGCDKDGRRLDAWLYSVRGSYNPSRTWTIGPGFDFTSGTQPGAPQNHSFDPLYGTPHKFWGQMDYFYAGSGFGRGGLADWYVSSTIKVDSKLSMQADIHHFASASEVRNAQDQKLRAVLGNELDVILNYTMTKTITFQGGYCTFLPTATLAQVKGVSDYRKVAAWTYLMISIKPDLLK</sequence>
<keyword evidence="4" id="KW-1185">Reference proteome</keyword>
<dbReference type="InterPro" id="IPR025388">
    <property type="entry name" value="Alginate_export_dom"/>
</dbReference>
<accession>A0ABX7I4E7</accession>
<feature type="chain" id="PRO_5047427422" evidence="1">
    <location>
        <begin position="24"/>
        <end position="450"/>
    </location>
</feature>
<evidence type="ECO:0000259" key="2">
    <source>
        <dbReference type="Pfam" id="PF13372"/>
    </source>
</evidence>
<protein>
    <submittedName>
        <fullName evidence="3">Alginate export family protein</fullName>
    </submittedName>
</protein>
<feature type="domain" description="Alginate export" evidence="2">
    <location>
        <begin position="27"/>
        <end position="167"/>
    </location>
</feature>
<dbReference type="InterPro" id="IPR053728">
    <property type="entry name" value="Alginate_Permeability_Chnl"/>
</dbReference>
<dbReference type="Pfam" id="PF13372">
    <property type="entry name" value="Alginate_exp"/>
    <property type="match status" value="1"/>
</dbReference>
<proteinExistence type="predicted"/>
<reference evidence="3 4" key="1">
    <citation type="submission" date="2020-06" db="EMBL/GenBank/DDBJ databases">
        <title>Dyadobacter sandarakinus sp. nov., isolated from the soil of the Arctic Yellow River Station.</title>
        <authorList>
            <person name="Zhang Y."/>
            <person name="Peng F."/>
        </authorList>
    </citation>
    <scope>NUCLEOTIDE SEQUENCE [LARGE SCALE GENOMIC DNA]</scope>
    <source>
        <strain evidence="3 4">Q3-56</strain>
    </source>
</reference>